<sequence length="337" mass="35429">MIFKNGVPADANGDCAPGTYVSEIDGRTCILCQAGTFSNTTNASGVANREDQEIGCRRCPPGFVQPEAGASNCIKCEPGTEPGEFEQKCVKPQNRCEIGFSIVRQYRRSYDCEMDTCDQAVELSHFKGRVCGMCGSGHFTKEDGQCERCPATSLGDGLRCAQCPNGTVRFGSRSRYGETCACRGPVALNRGMINGSCQLCPAGSYGAPKGNAVPDHECRKCPAGTYRNFVDENSIAAACSNVGRCNALAPCKACEAGFFSDEDGATECKPCPPGTFSYGMGETECLEFGAASRPVPFDEPISGSSGDGDGEVASPEAGEAASPESSEEEELVMPSGE</sequence>
<name>A0A2V3IK62_9FLOR</name>
<protein>
    <recommendedName>
        <fullName evidence="2">Tyrosine-protein kinase ephrin type A/B receptor-like domain-containing protein</fullName>
    </recommendedName>
</protein>
<comment type="caution">
    <text evidence="3">The sequence shown here is derived from an EMBL/GenBank/DDBJ whole genome shotgun (WGS) entry which is preliminary data.</text>
</comment>
<gene>
    <name evidence="3" type="ORF">BWQ96_07817</name>
</gene>
<feature type="domain" description="Tyrosine-protein kinase ephrin type A/B receptor-like" evidence="2">
    <location>
        <begin position="247"/>
        <end position="281"/>
    </location>
</feature>
<dbReference type="Gene3D" id="2.10.50.10">
    <property type="entry name" value="Tumor Necrosis Factor Receptor, subunit A, domain 2"/>
    <property type="match status" value="3"/>
</dbReference>
<dbReference type="SMART" id="SM01411">
    <property type="entry name" value="Ephrin_rec_like"/>
    <property type="match status" value="4"/>
</dbReference>
<reference evidence="3 4" key="1">
    <citation type="journal article" date="2018" name="Mol. Biol. Evol.">
        <title>Analysis of the draft genome of the red seaweed Gracilariopsis chorda provides insights into genome size evolution in Rhodophyta.</title>
        <authorList>
            <person name="Lee J."/>
            <person name="Yang E.C."/>
            <person name="Graf L."/>
            <person name="Yang J.H."/>
            <person name="Qiu H."/>
            <person name="Zel Zion U."/>
            <person name="Chan C.X."/>
            <person name="Stephens T.G."/>
            <person name="Weber A.P.M."/>
            <person name="Boo G.H."/>
            <person name="Boo S.M."/>
            <person name="Kim K.M."/>
            <person name="Shin Y."/>
            <person name="Jung M."/>
            <person name="Lee S.J."/>
            <person name="Yim H.S."/>
            <person name="Lee J.H."/>
            <person name="Bhattacharya D."/>
            <person name="Yoon H.S."/>
        </authorList>
    </citation>
    <scope>NUCLEOTIDE SEQUENCE [LARGE SCALE GENOMIC DNA]</scope>
    <source>
        <strain evidence="3 4">SKKU-2015</strain>
        <tissue evidence="3">Whole body</tissue>
    </source>
</reference>
<evidence type="ECO:0000256" key="1">
    <source>
        <dbReference type="SAM" id="MobiDB-lite"/>
    </source>
</evidence>
<dbReference type="PANTHER" id="PTHR46967:SF1">
    <property type="entry name" value="KERATIN-ASSOCIATED PROTEIN 16-1-LIKE"/>
    <property type="match status" value="1"/>
</dbReference>
<dbReference type="EMBL" id="NBIV01000163">
    <property type="protein sequence ID" value="PXF42439.1"/>
    <property type="molecule type" value="Genomic_DNA"/>
</dbReference>
<proteinExistence type="predicted"/>
<dbReference type="OrthoDB" id="413581at2759"/>
<evidence type="ECO:0000259" key="2">
    <source>
        <dbReference type="Pfam" id="PF07699"/>
    </source>
</evidence>
<dbReference type="InterPro" id="IPR011641">
    <property type="entry name" value="Tyr-kin_ephrin_A/B_rcpt-like"/>
</dbReference>
<dbReference type="AlphaFoldDB" id="A0A2V3IK62"/>
<dbReference type="InterPro" id="IPR009030">
    <property type="entry name" value="Growth_fac_rcpt_cys_sf"/>
</dbReference>
<feature type="region of interest" description="Disordered" evidence="1">
    <location>
        <begin position="294"/>
        <end position="337"/>
    </location>
</feature>
<dbReference type="SUPFAM" id="SSF57184">
    <property type="entry name" value="Growth factor receptor domain"/>
    <property type="match status" value="2"/>
</dbReference>
<dbReference type="Pfam" id="PF07699">
    <property type="entry name" value="Ephrin_rec_like"/>
    <property type="match status" value="1"/>
</dbReference>
<keyword evidence="4" id="KW-1185">Reference proteome</keyword>
<dbReference type="PANTHER" id="PTHR46967">
    <property type="entry name" value="INSULIN-LIKE GROWTH FACTOR BINDING PROTEIN,N-TERMINAL"/>
    <property type="match status" value="1"/>
</dbReference>
<dbReference type="Proteomes" id="UP000247409">
    <property type="component" value="Unassembled WGS sequence"/>
</dbReference>
<organism evidence="3 4">
    <name type="scientific">Gracilariopsis chorda</name>
    <dbReference type="NCBI Taxonomy" id="448386"/>
    <lineage>
        <taxon>Eukaryota</taxon>
        <taxon>Rhodophyta</taxon>
        <taxon>Florideophyceae</taxon>
        <taxon>Rhodymeniophycidae</taxon>
        <taxon>Gracilariales</taxon>
        <taxon>Gracilariaceae</taxon>
        <taxon>Gracilariopsis</taxon>
    </lineage>
</organism>
<evidence type="ECO:0000313" key="3">
    <source>
        <dbReference type="EMBL" id="PXF42439.1"/>
    </source>
</evidence>
<accession>A0A2V3IK62</accession>
<evidence type="ECO:0000313" key="4">
    <source>
        <dbReference type="Proteomes" id="UP000247409"/>
    </source>
</evidence>
<feature type="compositionally biased region" description="Low complexity" evidence="1">
    <location>
        <begin position="311"/>
        <end position="324"/>
    </location>
</feature>